<feature type="transmembrane region" description="Helical" evidence="7">
    <location>
        <begin position="130"/>
        <end position="149"/>
    </location>
</feature>
<keyword evidence="5 7" id="KW-0472">Membrane</keyword>
<evidence type="ECO:0000256" key="6">
    <source>
        <dbReference type="PIRSR" id="PIRSR604254-1"/>
    </source>
</evidence>
<evidence type="ECO:0000256" key="2">
    <source>
        <dbReference type="ARBA" id="ARBA00007018"/>
    </source>
</evidence>
<comment type="subcellular location">
    <subcellularLocation>
        <location evidence="1">Membrane</location>
        <topology evidence="1">Multi-pass membrane protein</topology>
    </subcellularLocation>
</comment>
<comment type="similarity">
    <text evidence="2">Belongs to the ADIPOR family.</text>
</comment>
<comment type="caution">
    <text evidence="8">The sequence shown here is derived from an EMBL/GenBank/DDBJ whole genome shotgun (WGS) entry which is preliminary data.</text>
</comment>
<feature type="transmembrane region" description="Helical" evidence="7">
    <location>
        <begin position="204"/>
        <end position="227"/>
    </location>
</feature>
<evidence type="ECO:0000256" key="7">
    <source>
        <dbReference type="SAM" id="Phobius"/>
    </source>
</evidence>
<evidence type="ECO:0000313" key="8">
    <source>
        <dbReference type="EMBL" id="CAF1033780.1"/>
    </source>
</evidence>
<name>A0A814JBP9_9BILA</name>
<feature type="transmembrane region" description="Helical" evidence="7">
    <location>
        <begin position="267"/>
        <end position="289"/>
    </location>
</feature>
<reference evidence="8" key="1">
    <citation type="submission" date="2021-02" db="EMBL/GenBank/DDBJ databases">
        <authorList>
            <person name="Nowell W R."/>
        </authorList>
    </citation>
    <scope>NUCLEOTIDE SEQUENCE</scope>
</reference>
<keyword evidence="3 7" id="KW-0812">Transmembrane</keyword>
<keyword evidence="6" id="KW-0479">Metal-binding</keyword>
<evidence type="ECO:0000256" key="4">
    <source>
        <dbReference type="ARBA" id="ARBA00022989"/>
    </source>
</evidence>
<dbReference type="PANTHER" id="PTHR20855">
    <property type="entry name" value="ADIPOR/PROGESTIN RECEPTOR-RELATED"/>
    <property type="match status" value="1"/>
</dbReference>
<dbReference type="GO" id="GO:0038023">
    <property type="term" value="F:signaling receptor activity"/>
    <property type="evidence" value="ECO:0007669"/>
    <property type="project" value="TreeGrafter"/>
</dbReference>
<evidence type="ECO:0000256" key="3">
    <source>
        <dbReference type="ARBA" id="ARBA00022692"/>
    </source>
</evidence>
<proteinExistence type="inferred from homology"/>
<dbReference type="EMBL" id="CAJNOU010000564">
    <property type="protein sequence ID" value="CAF1033780.1"/>
    <property type="molecule type" value="Genomic_DNA"/>
</dbReference>
<sequence length="382" mass="43962">MPIPLEKIQVIEDEIERLDYEDHNNKNLHTTITSSEQDFSFLNKSSHIKRSVYYDMKSITNHDYQPLRLSFEMEQSSIDYVFRRRYIAHWGLPEWLGDNHFLLQKHRQPANSIRECLISIASIHSETINIWTHLIGTFCIIVAYILFLIDNYSQLDISDIISFSLFFISAILCLTFSTLLHIFINYSPRVLVTVSKLDYIATCALFYIGINILIFGSTVPVVHYLFYCYFQLKTIYISILFVLSIASMIGTSSAACSKPRYRPFKAILFIVLGLYGVAPATHACILYGLSRMFEMGFLYLCIMAVTYITGGIVYAIRIPERYFPGRFDVVGQSHQILHIAVIVAVYLHFYGICCLFHNITRTEQCITPITLKFSITDLSISS</sequence>
<feature type="transmembrane region" description="Helical" evidence="7">
    <location>
        <begin position="161"/>
        <end position="184"/>
    </location>
</feature>
<dbReference type="Pfam" id="PF03006">
    <property type="entry name" value="HlyIII"/>
    <property type="match status" value="1"/>
</dbReference>
<dbReference type="InterPro" id="IPR004254">
    <property type="entry name" value="AdipoR/HlyIII-related"/>
</dbReference>
<evidence type="ECO:0000256" key="5">
    <source>
        <dbReference type="ARBA" id="ARBA00023136"/>
    </source>
</evidence>
<feature type="transmembrane region" description="Helical" evidence="7">
    <location>
        <begin position="234"/>
        <end position="255"/>
    </location>
</feature>
<dbReference type="AlphaFoldDB" id="A0A814JBP9"/>
<feature type="binding site" evidence="6">
    <location>
        <position position="181"/>
    </location>
    <ligand>
        <name>Zn(2+)</name>
        <dbReference type="ChEBI" id="CHEBI:29105"/>
    </ligand>
</feature>
<feature type="binding site" evidence="6">
    <location>
        <position position="334"/>
    </location>
    <ligand>
        <name>Zn(2+)</name>
        <dbReference type="ChEBI" id="CHEBI:29105"/>
    </ligand>
</feature>
<feature type="transmembrane region" description="Helical" evidence="7">
    <location>
        <begin position="336"/>
        <end position="356"/>
    </location>
</feature>
<gene>
    <name evidence="8" type="ORF">SEV965_LOCUS12451</name>
</gene>
<organism evidence="8 9">
    <name type="scientific">Rotaria sordida</name>
    <dbReference type="NCBI Taxonomy" id="392033"/>
    <lineage>
        <taxon>Eukaryota</taxon>
        <taxon>Metazoa</taxon>
        <taxon>Spiralia</taxon>
        <taxon>Gnathifera</taxon>
        <taxon>Rotifera</taxon>
        <taxon>Eurotatoria</taxon>
        <taxon>Bdelloidea</taxon>
        <taxon>Philodinida</taxon>
        <taxon>Philodinidae</taxon>
        <taxon>Rotaria</taxon>
    </lineage>
</organism>
<keyword evidence="6" id="KW-0862">Zinc</keyword>
<dbReference type="Proteomes" id="UP000663889">
    <property type="component" value="Unassembled WGS sequence"/>
</dbReference>
<evidence type="ECO:0000313" key="9">
    <source>
        <dbReference type="Proteomes" id="UP000663889"/>
    </source>
</evidence>
<feature type="binding site" evidence="6">
    <location>
        <position position="338"/>
    </location>
    <ligand>
        <name>Zn(2+)</name>
        <dbReference type="ChEBI" id="CHEBI:29105"/>
    </ligand>
</feature>
<dbReference type="GO" id="GO:0046872">
    <property type="term" value="F:metal ion binding"/>
    <property type="evidence" value="ECO:0007669"/>
    <property type="project" value="UniProtKB-KW"/>
</dbReference>
<keyword evidence="4 7" id="KW-1133">Transmembrane helix</keyword>
<accession>A0A814JBP9</accession>
<protein>
    <submittedName>
        <fullName evidence="8">Uncharacterized protein</fullName>
    </submittedName>
</protein>
<evidence type="ECO:0000256" key="1">
    <source>
        <dbReference type="ARBA" id="ARBA00004141"/>
    </source>
</evidence>
<feature type="transmembrane region" description="Helical" evidence="7">
    <location>
        <begin position="296"/>
        <end position="316"/>
    </location>
</feature>
<dbReference type="GO" id="GO:0016020">
    <property type="term" value="C:membrane"/>
    <property type="evidence" value="ECO:0007669"/>
    <property type="project" value="UniProtKB-SubCell"/>
</dbReference>
<dbReference type="PANTHER" id="PTHR20855:SF52">
    <property type="entry name" value="ADIPONECTIN RECEPTOR PROTEIN"/>
    <property type="match status" value="1"/>
</dbReference>